<dbReference type="KEGG" id="llp:GH975_08715"/>
<dbReference type="InterPro" id="IPR050445">
    <property type="entry name" value="Bact_polysacc_biosynth/exp"/>
</dbReference>
<gene>
    <name evidence="9" type="ORF">GH975_08715</name>
</gene>
<protein>
    <recommendedName>
        <fullName evidence="11">Chain length determinant protein</fullName>
    </recommendedName>
</protein>
<evidence type="ECO:0000256" key="2">
    <source>
        <dbReference type="ARBA" id="ARBA00022475"/>
    </source>
</evidence>
<evidence type="ECO:0000313" key="10">
    <source>
        <dbReference type="Proteomes" id="UP000388235"/>
    </source>
</evidence>
<keyword evidence="10" id="KW-1185">Reference proteome</keyword>
<organism evidence="9 10">
    <name type="scientific">Litorivicinus lipolyticus</name>
    <dbReference type="NCBI Taxonomy" id="418701"/>
    <lineage>
        <taxon>Bacteria</taxon>
        <taxon>Pseudomonadati</taxon>
        <taxon>Pseudomonadota</taxon>
        <taxon>Gammaproteobacteria</taxon>
        <taxon>Oceanospirillales</taxon>
        <taxon>Litorivicinaceae</taxon>
        <taxon>Litorivicinus</taxon>
    </lineage>
</organism>
<dbReference type="OrthoDB" id="7028163at2"/>
<evidence type="ECO:0000259" key="7">
    <source>
        <dbReference type="Pfam" id="PF02706"/>
    </source>
</evidence>
<dbReference type="PANTHER" id="PTHR32309">
    <property type="entry name" value="TYROSINE-PROTEIN KINASE"/>
    <property type="match status" value="1"/>
</dbReference>
<proteinExistence type="predicted"/>
<keyword evidence="5 6" id="KW-0472">Membrane</keyword>
<evidence type="ECO:0000256" key="1">
    <source>
        <dbReference type="ARBA" id="ARBA00004651"/>
    </source>
</evidence>
<dbReference type="RefSeq" id="WP_153714148.1">
    <property type="nucleotide sequence ID" value="NZ_CP045871.1"/>
</dbReference>
<feature type="domain" description="Polysaccharide chain length determinant N-terminal" evidence="7">
    <location>
        <begin position="12"/>
        <end position="55"/>
    </location>
</feature>
<dbReference type="EMBL" id="CP045871">
    <property type="protein sequence ID" value="QGG80644.1"/>
    <property type="molecule type" value="Genomic_DNA"/>
</dbReference>
<dbReference type="Pfam" id="PF02706">
    <property type="entry name" value="Wzz"/>
    <property type="match status" value="1"/>
</dbReference>
<dbReference type="Proteomes" id="UP000388235">
    <property type="component" value="Chromosome"/>
</dbReference>
<feature type="transmembrane region" description="Helical" evidence="6">
    <location>
        <begin position="180"/>
        <end position="203"/>
    </location>
</feature>
<evidence type="ECO:0000313" key="9">
    <source>
        <dbReference type="EMBL" id="QGG80644.1"/>
    </source>
</evidence>
<evidence type="ECO:0000256" key="3">
    <source>
        <dbReference type="ARBA" id="ARBA00022692"/>
    </source>
</evidence>
<dbReference type="InterPro" id="IPR032807">
    <property type="entry name" value="GNVR"/>
</dbReference>
<evidence type="ECO:0000259" key="8">
    <source>
        <dbReference type="Pfam" id="PF13807"/>
    </source>
</evidence>
<keyword evidence="2" id="KW-1003">Cell membrane</keyword>
<name>A0A5Q2QC10_9GAMM</name>
<keyword evidence="4 6" id="KW-1133">Transmembrane helix</keyword>
<reference evidence="9 10" key="1">
    <citation type="submission" date="2019-11" db="EMBL/GenBank/DDBJ databases">
        <authorList>
            <person name="Khan S.A."/>
            <person name="Jeon C.O."/>
            <person name="Chun B.H."/>
        </authorList>
    </citation>
    <scope>NUCLEOTIDE SEQUENCE [LARGE SCALE GENOMIC DNA]</scope>
    <source>
        <strain evidence="9 10">IMCC 1097</strain>
    </source>
</reference>
<sequence length="210" mass="23141">MSEELKPVYQNDEIDLFELIETLWKEKLWILLFTILTAIGGTSYAFLATPKYSVSLDYTINAAMPTGEVVNRVISSLSSGWVKLNQQNRLTLEIISPESVDTYETKFRDISTAVSNDLLAQAQSDVEIILNELPTTLQSTEAVAVQMLNAKKTVRALIGGSYAVDFGTPGITQVAPKKPLIMALSIVLGGMIGVMFVLIRSAVRNRRNVK</sequence>
<evidence type="ECO:0000256" key="5">
    <source>
        <dbReference type="ARBA" id="ARBA00023136"/>
    </source>
</evidence>
<keyword evidence="3 6" id="KW-0812">Transmembrane</keyword>
<dbReference type="GO" id="GO:0005886">
    <property type="term" value="C:plasma membrane"/>
    <property type="evidence" value="ECO:0007669"/>
    <property type="project" value="UniProtKB-SubCell"/>
</dbReference>
<accession>A0A5Q2QC10</accession>
<evidence type="ECO:0000256" key="4">
    <source>
        <dbReference type="ARBA" id="ARBA00022989"/>
    </source>
</evidence>
<feature type="domain" description="Tyrosine-protein kinase G-rich" evidence="8">
    <location>
        <begin position="142"/>
        <end position="202"/>
    </location>
</feature>
<feature type="transmembrane region" description="Helical" evidence="6">
    <location>
        <begin position="28"/>
        <end position="47"/>
    </location>
</feature>
<dbReference type="InterPro" id="IPR003856">
    <property type="entry name" value="LPS_length_determ_N"/>
</dbReference>
<evidence type="ECO:0000256" key="6">
    <source>
        <dbReference type="SAM" id="Phobius"/>
    </source>
</evidence>
<dbReference type="GO" id="GO:0004713">
    <property type="term" value="F:protein tyrosine kinase activity"/>
    <property type="evidence" value="ECO:0007669"/>
    <property type="project" value="TreeGrafter"/>
</dbReference>
<dbReference type="AlphaFoldDB" id="A0A5Q2QC10"/>
<comment type="subcellular location">
    <subcellularLocation>
        <location evidence="1">Cell membrane</location>
        <topology evidence="1">Multi-pass membrane protein</topology>
    </subcellularLocation>
</comment>
<dbReference type="PANTHER" id="PTHR32309:SF13">
    <property type="entry name" value="FERRIC ENTEROBACTIN TRANSPORT PROTEIN FEPE"/>
    <property type="match status" value="1"/>
</dbReference>
<dbReference type="Pfam" id="PF13807">
    <property type="entry name" value="GNVR"/>
    <property type="match status" value="1"/>
</dbReference>
<evidence type="ECO:0008006" key="11">
    <source>
        <dbReference type="Google" id="ProtNLM"/>
    </source>
</evidence>